<evidence type="ECO:0000259" key="1">
    <source>
        <dbReference type="Pfam" id="PF06985"/>
    </source>
</evidence>
<evidence type="ECO:0000313" key="2">
    <source>
        <dbReference type="EMBL" id="KAF2205797.1"/>
    </source>
</evidence>
<feature type="domain" description="Heterokaryon incompatibility" evidence="1">
    <location>
        <begin position="85"/>
        <end position="187"/>
    </location>
</feature>
<comment type="caution">
    <text evidence="2">The sequence shown here is derived from an EMBL/GenBank/DDBJ whole genome shotgun (WGS) entry which is preliminary data.</text>
</comment>
<feature type="non-terminal residue" evidence="2">
    <location>
        <position position="194"/>
    </location>
</feature>
<proteinExistence type="predicted"/>
<dbReference type="InterPro" id="IPR010730">
    <property type="entry name" value="HET"/>
</dbReference>
<reference evidence="2" key="1">
    <citation type="journal article" date="2020" name="Stud. Mycol.">
        <title>101 Dothideomycetes genomes: a test case for predicting lifestyles and emergence of pathogens.</title>
        <authorList>
            <person name="Haridas S."/>
            <person name="Albert R."/>
            <person name="Binder M."/>
            <person name="Bloem J."/>
            <person name="Labutti K."/>
            <person name="Salamov A."/>
            <person name="Andreopoulos B."/>
            <person name="Baker S."/>
            <person name="Barry K."/>
            <person name="Bills G."/>
            <person name="Bluhm B."/>
            <person name="Cannon C."/>
            <person name="Castanera R."/>
            <person name="Culley D."/>
            <person name="Daum C."/>
            <person name="Ezra D."/>
            <person name="Gonzalez J."/>
            <person name="Henrissat B."/>
            <person name="Kuo A."/>
            <person name="Liang C."/>
            <person name="Lipzen A."/>
            <person name="Lutzoni F."/>
            <person name="Magnuson J."/>
            <person name="Mondo S."/>
            <person name="Nolan M."/>
            <person name="Ohm R."/>
            <person name="Pangilinan J."/>
            <person name="Park H.-J."/>
            <person name="Ramirez L."/>
            <person name="Alfaro M."/>
            <person name="Sun H."/>
            <person name="Tritt A."/>
            <person name="Yoshinaga Y."/>
            <person name="Zwiers L.-H."/>
            <person name="Turgeon B."/>
            <person name="Goodwin S."/>
            <person name="Spatafora J."/>
            <person name="Crous P."/>
            <person name="Grigoriev I."/>
        </authorList>
    </citation>
    <scope>NUCLEOTIDE SEQUENCE</scope>
    <source>
        <strain evidence="2">ATCC 74209</strain>
    </source>
</reference>
<dbReference type="AlphaFoldDB" id="A0A9P4JYA6"/>
<accession>A0A9P4JYA6</accession>
<dbReference type="Pfam" id="PF06985">
    <property type="entry name" value="HET"/>
    <property type="match status" value="1"/>
</dbReference>
<dbReference type="EMBL" id="ML993849">
    <property type="protein sequence ID" value="KAF2205797.1"/>
    <property type="molecule type" value="Genomic_DNA"/>
</dbReference>
<dbReference type="OrthoDB" id="270167at2759"/>
<sequence>SHTATMKRDTHLTFGEIHGDEQTLKSSMQDIEELALTKMSTRQRMPLRFLTPLEGDWLKYLKVSPEDDNVHLLLTEPMEAAGEAYVSVSYTWQHLEPTVDQRLVPSYLIYDAAWPDGSARAPRCPGIVLQRALRFAQREKCPYIWIDQECIDQDDALDIENHLQVMHWIYAWSKHTAAVLSFHIKDQQELDFLK</sequence>
<dbReference type="PANTHER" id="PTHR33112">
    <property type="entry name" value="DOMAIN PROTEIN, PUTATIVE-RELATED"/>
    <property type="match status" value="1"/>
</dbReference>
<name>A0A9P4JYA6_9PLEO</name>
<keyword evidence="3" id="KW-1185">Reference proteome</keyword>
<dbReference type="PANTHER" id="PTHR33112:SF9">
    <property type="entry name" value="HETEROKARYON INCOMPATIBILITY DOMAIN-CONTAINING PROTEIN"/>
    <property type="match status" value="1"/>
</dbReference>
<feature type="non-terminal residue" evidence="2">
    <location>
        <position position="1"/>
    </location>
</feature>
<evidence type="ECO:0000313" key="3">
    <source>
        <dbReference type="Proteomes" id="UP000799536"/>
    </source>
</evidence>
<protein>
    <recommendedName>
        <fullName evidence="1">Heterokaryon incompatibility domain-containing protein</fullName>
    </recommendedName>
</protein>
<organism evidence="2 3">
    <name type="scientific">Delitschia confertaspora ATCC 74209</name>
    <dbReference type="NCBI Taxonomy" id="1513339"/>
    <lineage>
        <taxon>Eukaryota</taxon>
        <taxon>Fungi</taxon>
        <taxon>Dikarya</taxon>
        <taxon>Ascomycota</taxon>
        <taxon>Pezizomycotina</taxon>
        <taxon>Dothideomycetes</taxon>
        <taxon>Pleosporomycetidae</taxon>
        <taxon>Pleosporales</taxon>
        <taxon>Delitschiaceae</taxon>
        <taxon>Delitschia</taxon>
    </lineage>
</organism>
<gene>
    <name evidence="2" type="ORF">GQ43DRAFT_360163</name>
</gene>
<dbReference type="Proteomes" id="UP000799536">
    <property type="component" value="Unassembled WGS sequence"/>
</dbReference>